<sequence length="351" mass="38767">MLEMNDFLLIFIGIFIILLIFLFFMLVAYVYDTYTSYKVDINKNLTKSEDHINKTTKSFNKLQDNVDTDISDIKNKHETLESKYSDNLTTYTSNLNNIVEVRDNKNSNIGSNLFKNDITAYDKNDIELNLLTNLSTNNNILAHTSSNNYVNICDNTTGKDKNNYYCAAMNVDNNHVFNISPTNSKYNTSNISKMQIKGITPPVGVGSTTTQPTPTLAEFDFTTNSIKFGDTTNPAIQINNNIYTAPIISGSYSINIDTTPAILAITFFNNLPIPANAFINFYFQTPLSITTVTTTSTTPATISSITYTSNILKFKTTSLIAATTSTSLSFALTGTISPVSATTIIGYLTSS</sequence>
<name>A0A6C0DLK2_9ZZZZ</name>
<keyword evidence="1" id="KW-0472">Membrane</keyword>
<dbReference type="AlphaFoldDB" id="A0A6C0DLK2"/>
<reference evidence="2" key="1">
    <citation type="journal article" date="2020" name="Nature">
        <title>Giant virus diversity and host interactions through global metagenomics.</title>
        <authorList>
            <person name="Schulz F."/>
            <person name="Roux S."/>
            <person name="Paez-Espino D."/>
            <person name="Jungbluth S."/>
            <person name="Walsh D.A."/>
            <person name="Denef V.J."/>
            <person name="McMahon K.D."/>
            <person name="Konstantinidis K.T."/>
            <person name="Eloe-Fadrosh E.A."/>
            <person name="Kyrpides N.C."/>
            <person name="Woyke T."/>
        </authorList>
    </citation>
    <scope>NUCLEOTIDE SEQUENCE</scope>
    <source>
        <strain evidence="2">GVMAG-M-3300023174-30</strain>
    </source>
</reference>
<organism evidence="2">
    <name type="scientific">viral metagenome</name>
    <dbReference type="NCBI Taxonomy" id="1070528"/>
    <lineage>
        <taxon>unclassified sequences</taxon>
        <taxon>metagenomes</taxon>
        <taxon>organismal metagenomes</taxon>
    </lineage>
</organism>
<accession>A0A6C0DLK2</accession>
<evidence type="ECO:0000256" key="1">
    <source>
        <dbReference type="SAM" id="Phobius"/>
    </source>
</evidence>
<keyword evidence="1" id="KW-0812">Transmembrane</keyword>
<proteinExistence type="predicted"/>
<keyword evidence="1" id="KW-1133">Transmembrane helix</keyword>
<dbReference type="EMBL" id="MN739645">
    <property type="protein sequence ID" value="QHT17806.1"/>
    <property type="molecule type" value="Genomic_DNA"/>
</dbReference>
<protein>
    <submittedName>
        <fullName evidence="2">Uncharacterized protein</fullName>
    </submittedName>
</protein>
<feature type="transmembrane region" description="Helical" evidence="1">
    <location>
        <begin position="7"/>
        <end position="31"/>
    </location>
</feature>
<evidence type="ECO:0000313" key="2">
    <source>
        <dbReference type="EMBL" id="QHT17806.1"/>
    </source>
</evidence>